<dbReference type="GO" id="GO:0004578">
    <property type="term" value="F:chitobiosyldiphosphodolichol beta-mannosyltransferase activity"/>
    <property type="evidence" value="ECO:0007669"/>
    <property type="project" value="UniProtKB-EC"/>
</dbReference>
<accession>A0A423SL47</accession>
<comment type="pathway">
    <text evidence="2">Protein modification; protein glycosylation.</text>
</comment>
<dbReference type="EMBL" id="QCYY01003160">
    <property type="protein sequence ID" value="ROT64967.1"/>
    <property type="molecule type" value="Genomic_DNA"/>
</dbReference>
<keyword evidence="8 13" id="KW-0472">Membrane</keyword>
<proteinExistence type="predicted"/>
<evidence type="ECO:0000256" key="12">
    <source>
        <dbReference type="ARBA" id="ARBA00045071"/>
    </source>
</evidence>
<dbReference type="AlphaFoldDB" id="A0A423SL47"/>
<evidence type="ECO:0000256" key="5">
    <source>
        <dbReference type="ARBA" id="ARBA00022692"/>
    </source>
</evidence>
<comment type="catalytic activity">
    <reaction evidence="12">
        <text>an N,N'-diacetylchitobiosyl-diphospho-di-trans,poly-cis-dolichol + GDP-alpha-D-mannose = a beta-D-Man-(1-&gt;4)-beta-D-GlcNAc-(1-&gt;4)-alpha-D-GlcNAc-diphospho-di-trans,poly-cis-dolichol + GDP + H(+)</text>
        <dbReference type="Rhea" id="RHEA:13865"/>
        <dbReference type="Rhea" id="RHEA-COMP:19510"/>
        <dbReference type="Rhea" id="RHEA-COMP:19511"/>
        <dbReference type="ChEBI" id="CHEBI:15378"/>
        <dbReference type="ChEBI" id="CHEBI:57269"/>
        <dbReference type="ChEBI" id="CHEBI:57527"/>
        <dbReference type="ChEBI" id="CHEBI:58189"/>
        <dbReference type="ChEBI" id="CHEBI:58472"/>
        <dbReference type="EC" id="2.4.1.142"/>
    </reaction>
    <physiologicalReaction direction="left-to-right" evidence="12">
        <dbReference type="Rhea" id="RHEA:13866"/>
    </physiologicalReaction>
</comment>
<name>A0A423SL47_PENVA</name>
<keyword evidence="5 13" id="KW-0812">Transmembrane</keyword>
<evidence type="ECO:0000256" key="10">
    <source>
        <dbReference type="ARBA" id="ARBA00031566"/>
    </source>
</evidence>
<feature type="transmembrane region" description="Helical" evidence="13">
    <location>
        <begin position="78"/>
        <end position="97"/>
    </location>
</feature>
<evidence type="ECO:0000256" key="11">
    <source>
        <dbReference type="ARBA" id="ARBA00033088"/>
    </source>
</evidence>
<dbReference type="SUPFAM" id="SSF53756">
    <property type="entry name" value="UDP-Glycosyltransferase/glycogen phosphorylase"/>
    <property type="match status" value="1"/>
</dbReference>
<dbReference type="STRING" id="6689.A0A423SL47"/>
<evidence type="ECO:0000313" key="16">
    <source>
        <dbReference type="Proteomes" id="UP000283509"/>
    </source>
</evidence>
<keyword evidence="3 15" id="KW-0328">Glycosyltransferase</keyword>
<dbReference type="PANTHER" id="PTHR13036">
    <property type="entry name" value="BETA1,4 MANNOSYLTRANSFERASE"/>
    <property type="match status" value="1"/>
</dbReference>
<comment type="caution">
    <text evidence="15">The sequence shown here is derived from an EMBL/GenBank/DDBJ whole genome shotgun (WGS) entry which is preliminary data.</text>
</comment>
<evidence type="ECO:0000256" key="9">
    <source>
        <dbReference type="ARBA" id="ARBA00031434"/>
    </source>
</evidence>
<evidence type="ECO:0000313" key="15">
    <source>
        <dbReference type="EMBL" id="ROT64967.1"/>
    </source>
</evidence>
<evidence type="ECO:0000256" key="3">
    <source>
        <dbReference type="ARBA" id="ARBA00022676"/>
    </source>
</evidence>
<dbReference type="InterPro" id="IPR001296">
    <property type="entry name" value="Glyco_trans_1"/>
</dbReference>
<evidence type="ECO:0000256" key="6">
    <source>
        <dbReference type="ARBA" id="ARBA00022824"/>
    </source>
</evidence>
<dbReference type="InterPro" id="IPR026051">
    <property type="entry name" value="ALG1-like"/>
</dbReference>
<dbReference type="GO" id="GO:0005789">
    <property type="term" value="C:endoplasmic reticulum membrane"/>
    <property type="evidence" value="ECO:0007669"/>
    <property type="project" value="UniProtKB-SubCell"/>
</dbReference>
<evidence type="ECO:0000256" key="7">
    <source>
        <dbReference type="ARBA" id="ARBA00022989"/>
    </source>
</evidence>
<sequence>MGYQRDKKREQVTLVVLGDLGHSPRMNYHALSLSEEGFEVNLVGFAGSKPQIEVLKDEHITLTYMRPSPAAFGNLPRVLAYFMKVLWQAIILFFTLLTSPRSKVLLMQNPPGIPTMPVCWFFCIITRTKFLIDWHNYGYTIMAINLRQNHPLVFVYSLCERIFGKQAHGGLCVTKAMKINLAQKWGIQKVTVLYDRPADRFHPISLEEKHNLFMKLSTTYSCFSGSSPDKTVFTERYADGRVIECEDRPALLVSSTSWTEDEDFSILFHALEDYEGVRHEFPDHYPPLIVVVTGKGPMKEYYTSLVAERMWMHVAVITPWMTAEDYPTLLAAADLGVCLHYSSSGLDLPMKVVDMFGSRLPVAAIDYPALPELVKHNENGLIFKNKEELANLLQDWFRGFPRETAIKETYYDFYKNLDEFRKLKWHPCWTCNALPLFLDGVSGQQRLTN</sequence>
<evidence type="ECO:0000256" key="2">
    <source>
        <dbReference type="ARBA" id="ARBA00004922"/>
    </source>
</evidence>
<organism evidence="15 16">
    <name type="scientific">Penaeus vannamei</name>
    <name type="common">Whiteleg shrimp</name>
    <name type="synonym">Litopenaeus vannamei</name>
    <dbReference type="NCBI Taxonomy" id="6689"/>
    <lineage>
        <taxon>Eukaryota</taxon>
        <taxon>Metazoa</taxon>
        <taxon>Ecdysozoa</taxon>
        <taxon>Arthropoda</taxon>
        <taxon>Crustacea</taxon>
        <taxon>Multicrustacea</taxon>
        <taxon>Malacostraca</taxon>
        <taxon>Eumalacostraca</taxon>
        <taxon>Eucarida</taxon>
        <taxon>Decapoda</taxon>
        <taxon>Dendrobranchiata</taxon>
        <taxon>Penaeoidea</taxon>
        <taxon>Penaeidae</taxon>
        <taxon>Penaeus</taxon>
    </lineage>
</organism>
<protein>
    <recommendedName>
        <fullName evidence="10">Beta-1,4-mannosyltransferase</fullName>
    </recommendedName>
    <alternativeName>
        <fullName evidence="11">GDP-Man:GlcNAc2-PP-dolichol mannosyltransferase</fullName>
    </alternativeName>
    <alternativeName>
        <fullName evidence="9">GDP-mannose-dolichol diphosphochitobiose mannosyltransferase</fullName>
    </alternativeName>
</protein>
<dbReference type="Gene3D" id="3.40.50.2000">
    <property type="entry name" value="Glycogen Phosphorylase B"/>
    <property type="match status" value="1"/>
</dbReference>
<keyword evidence="4 15" id="KW-0808">Transferase</keyword>
<keyword evidence="16" id="KW-1185">Reference proteome</keyword>
<evidence type="ECO:0000256" key="4">
    <source>
        <dbReference type="ARBA" id="ARBA00022679"/>
    </source>
</evidence>
<keyword evidence="7 13" id="KW-1133">Transmembrane helix</keyword>
<feature type="domain" description="Glycosyl transferase family 1" evidence="14">
    <location>
        <begin position="284"/>
        <end position="399"/>
    </location>
</feature>
<comment type="subcellular location">
    <subcellularLocation>
        <location evidence="1">Endoplasmic reticulum membrane</location>
        <topology evidence="1">Single-pass membrane protein</topology>
    </subcellularLocation>
</comment>
<evidence type="ECO:0000259" key="14">
    <source>
        <dbReference type="Pfam" id="PF00534"/>
    </source>
</evidence>
<keyword evidence="6" id="KW-0256">Endoplasmic reticulum</keyword>
<reference evidence="15 16" key="2">
    <citation type="submission" date="2019-01" db="EMBL/GenBank/DDBJ databases">
        <title>The decoding of complex shrimp genome reveals the adaptation for benthos swimmer, frequently molting mechanism and breeding impact on genome.</title>
        <authorList>
            <person name="Sun Y."/>
            <person name="Gao Y."/>
            <person name="Yu Y."/>
        </authorList>
    </citation>
    <scope>NUCLEOTIDE SEQUENCE [LARGE SCALE GENOMIC DNA]</scope>
    <source>
        <tissue evidence="15">Muscle</tissue>
    </source>
</reference>
<dbReference type="PANTHER" id="PTHR13036:SF0">
    <property type="entry name" value="CHITOBIOSYLDIPHOSPHODOLICHOL BETA-MANNOSYLTRANSFERASE"/>
    <property type="match status" value="1"/>
</dbReference>
<evidence type="ECO:0000256" key="8">
    <source>
        <dbReference type="ARBA" id="ARBA00023136"/>
    </source>
</evidence>
<evidence type="ECO:0000256" key="1">
    <source>
        <dbReference type="ARBA" id="ARBA00004389"/>
    </source>
</evidence>
<dbReference type="Pfam" id="PF00534">
    <property type="entry name" value="Glycos_transf_1"/>
    <property type="match status" value="1"/>
</dbReference>
<evidence type="ECO:0000256" key="13">
    <source>
        <dbReference type="SAM" id="Phobius"/>
    </source>
</evidence>
<dbReference type="Proteomes" id="UP000283509">
    <property type="component" value="Unassembled WGS sequence"/>
</dbReference>
<reference evidence="15 16" key="1">
    <citation type="submission" date="2018-04" db="EMBL/GenBank/DDBJ databases">
        <authorList>
            <person name="Zhang X."/>
            <person name="Yuan J."/>
            <person name="Li F."/>
            <person name="Xiang J."/>
        </authorList>
    </citation>
    <scope>NUCLEOTIDE SEQUENCE [LARGE SCALE GENOMIC DNA]</scope>
    <source>
        <tissue evidence="15">Muscle</tissue>
    </source>
</reference>
<dbReference type="OrthoDB" id="614844at2759"/>
<gene>
    <name evidence="15" type="ORF">C7M84_017074</name>
</gene>